<evidence type="ECO:0000256" key="2">
    <source>
        <dbReference type="ARBA" id="ARBA00022519"/>
    </source>
</evidence>
<dbReference type="Gene3D" id="6.10.340.10">
    <property type="match status" value="1"/>
</dbReference>
<dbReference type="EMBL" id="AP025516">
    <property type="protein sequence ID" value="BDD88381.1"/>
    <property type="molecule type" value="Genomic_DNA"/>
</dbReference>
<dbReference type="SMART" id="SM00283">
    <property type="entry name" value="MA"/>
    <property type="match status" value="1"/>
</dbReference>
<dbReference type="InterPro" id="IPR004089">
    <property type="entry name" value="MCPsignal_dom"/>
</dbReference>
<name>A0ABM7WBV7_9BACT</name>
<dbReference type="Pfam" id="PF00672">
    <property type="entry name" value="HAMP"/>
    <property type="match status" value="1"/>
</dbReference>
<protein>
    <submittedName>
        <fullName evidence="12">Methyl-accepting chemotaxis protein</fullName>
    </submittedName>
</protein>
<evidence type="ECO:0000256" key="5">
    <source>
        <dbReference type="PROSITE-ProRule" id="PRU00284"/>
    </source>
</evidence>
<evidence type="ECO:0000256" key="3">
    <source>
        <dbReference type="ARBA" id="ARBA00023224"/>
    </source>
</evidence>
<dbReference type="PANTHER" id="PTHR32089:SF112">
    <property type="entry name" value="LYSOZYME-LIKE PROTEIN-RELATED"/>
    <property type="match status" value="1"/>
</dbReference>
<dbReference type="PROSITE" id="PS50885">
    <property type="entry name" value="HAMP"/>
    <property type="match status" value="1"/>
</dbReference>
<dbReference type="CDD" id="cd06225">
    <property type="entry name" value="HAMP"/>
    <property type="match status" value="1"/>
</dbReference>
<keyword evidence="7" id="KW-1133">Transmembrane helix</keyword>
<evidence type="ECO:0000259" key="8">
    <source>
        <dbReference type="PROSITE" id="PS50111"/>
    </source>
</evidence>
<keyword evidence="2" id="KW-1003">Cell membrane</keyword>
<dbReference type="PANTHER" id="PTHR32089">
    <property type="entry name" value="METHYL-ACCEPTING CHEMOTAXIS PROTEIN MCPB"/>
    <property type="match status" value="1"/>
</dbReference>
<dbReference type="PROSITE" id="PS51753">
    <property type="entry name" value="HBM"/>
    <property type="match status" value="1"/>
</dbReference>
<keyword evidence="3 5" id="KW-0807">Transducer</keyword>
<keyword evidence="2" id="KW-0997">Cell inner membrane</keyword>
<keyword evidence="7" id="KW-0472">Membrane</keyword>
<feature type="compositionally biased region" description="Polar residues" evidence="6">
    <location>
        <begin position="394"/>
        <end position="408"/>
    </location>
</feature>
<feature type="transmembrane region" description="Helical" evidence="7">
    <location>
        <begin position="298"/>
        <end position="321"/>
    </location>
</feature>
<evidence type="ECO:0000313" key="13">
    <source>
        <dbReference type="Proteomes" id="UP000830055"/>
    </source>
</evidence>
<evidence type="ECO:0000259" key="9">
    <source>
        <dbReference type="PROSITE" id="PS50192"/>
    </source>
</evidence>
<dbReference type="PROSITE" id="PS50111">
    <property type="entry name" value="CHEMOTAXIS_TRANSDUC_2"/>
    <property type="match status" value="1"/>
</dbReference>
<evidence type="ECO:0000256" key="6">
    <source>
        <dbReference type="SAM" id="MobiDB-lite"/>
    </source>
</evidence>
<evidence type="ECO:0000259" key="11">
    <source>
        <dbReference type="PROSITE" id="PS51753"/>
    </source>
</evidence>
<sequence>MFKKMNLAMKIGCGFGAIILLLIIVSVVSWRGLGGVADGFGEYRRLARNNNLSARLQAQTLMMQMNIKDYIITNSDKDVEEYRSFHTKMEEFLAQAKEQIKNPERAALIAQQEADAKTYDEAFKQVVELVKERHRLANEELIVIGPDMEKKLTEVMQSARDEGDVEAAYRAGVILRHMLLGRLFVEKFLNTNDKEDEERARDELTETVNQAADLQRSLLHPERKRLSGEVAELAGQYSETFDKIARGISTRNDLIINTLDVVGPKMAEDVETIKLSYLRDQDALGPVVQALSENSVRIVLIVAAVALLIGIAAAFIITRSITTPVARMMKFVETLAGGDFTSKLTIEQEDEIGKMSRALGATAQELGAMIKQIVASVNTLSASSTELSAVSAQLSSNAENASTRSTGVASAAEEMSTNMSSVSAAMEQSASNVGMVATATEEMTSTVHEIAQNAAKAKDISEQAVDQSQKTSAKMNELGQAADKIGKVTEAITEISEQTNLLALNATIEAARAGEAGKGFAVVANEIKELAKQTADATVDIKNQIEEMQRTTSGTVTDIKTITEVINEINEIITTIATAVEQQSAATSEISENIAQASAGIAEVNENVAQSSVAIGDITKDIGEISSTSEEVSQGSHNVRESAGELSRLAEQLDELVRRFKVA</sequence>
<feature type="domain" description="HAMP" evidence="10">
    <location>
        <begin position="319"/>
        <end position="371"/>
    </location>
</feature>
<comment type="subcellular location">
    <subcellularLocation>
        <location evidence="1">Cell inner membrane</location>
        <topology evidence="1">Multi-pass membrane protein</topology>
    </subcellularLocation>
</comment>
<keyword evidence="13" id="KW-1185">Reference proteome</keyword>
<keyword evidence="7" id="KW-0812">Transmembrane</keyword>
<evidence type="ECO:0000256" key="1">
    <source>
        <dbReference type="ARBA" id="ARBA00004429"/>
    </source>
</evidence>
<dbReference type="RefSeq" id="WP_284151750.1">
    <property type="nucleotide sequence ID" value="NZ_AP025516.1"/>
</dbReference>
<reference evidence="12 13" key="1">
    <citation type="submission" date="2022-01" db="EMBL/GenBank/DDBJ databases">
        <title>Desulfofustis limnae sp. nov., a novel mesophilic sulfate-reducing bacterium isolated from marsh soil.</title>
        <authorList>
            <person name="Watanabe M."/>
            <person name="Takahashi A."/>
            <person name="Kojima H."/>
            <person name="Fukui M."/>
        </authorList>
    </citation>
    <scope>NUCLEOTIDE SEQUENCE [LARGE SCALE GENOMIC DNA]</scope>
    <source>
        <strain evidence="12 13">PPLL</strain>
    </source>
</reference>
<dbReference type="PROSITE" id="PS50192">
    <property type="entry name" value="T_SNARE"/>
    <property type="match status" value="1"/>
</dbReference>
<gene>
    <name evidence="12" type="ORF">DPPLL_27460</name>
</gene>
<evidence type="ECO:0000313" key="12">
    <source>
        <dbReference type="EMBL" id="BDD88381.1"/>
    </source>
</evidence>
<dbReference type="InterPro" id="IPR032255">
    <property type="entry name" value="HBM"/>
</dbReference>
<dbReference type="Proteomes" id="UP000830055">
    <property type="component" value="Chromosome"/>
</dbReference>
<evidence type="ECO:0000259" key="10">
    <source>
        <dbReference type="PROSITE" id="PS50885"/>
    </source>
</evidence>
<accession>A0ABM7WBV7</accession>
<dbReference type="SMART" id="SM00304">
    <property type="entry name" value="HAMP"/>
    <property type="match status" value="1"/>
</dbReference>
<evidence type="ECO:0000256" key="7">
    <source>
        <dbReference type="SAM" id="Phobius"/>
    </source>
</evidence>
<dbReference type="SUPFAM" id="SSF58104">
    <property type="entry name" value="Methyl-accepting chemotaxis protein (MCP) signaling domain"/>
    <property type="match status" value="1"/>
</dbReference>
<feature type="domain" description="Methyl-accepting transducer" evidence="8">
    <location>
        <begin position="390"/>
        <end position="626"/>
    </location>
</feature>
<feature type="region of interest" description="Disordered" evidence="6">
    <location>
        <begin position="394"/>
        <end position="414"/>
    </location>
</feature>
<feature type="domain" description="HBM" evidence="11">
    <location>
        <begin position="45"/>
        <end position="285"/>
    </location>
</feature>
<dbReference type="Pfam" id="PF00015">
    <property type="entry name" value="MCPsignal"/>
    <property type="match status" value="1"/>
</dbReference>
<feature type="domain" description="T-SNARE coiled-coil homology" evidence="9">
    <location>
        <begin position="549"/>
        <end position="611"/>
    </location>
</feature>
<dbReference type="InterPro" id="IPR003660">
    <property type="entry name" value="HAMP_dom"/>
</dbReference>
<dbReference type="SMART" id="SM01358">
    <property type="entry name" value="HBM"/>
    <property type="match status" value="1"/>
</dbReference>
<organism evidence="12 13">
    <name type="scientific">Desulfofustis limnaeus</name>
    <dbReference type="NCBI Taxonomy" id="2740163"/>
    <lineage>
        <taxon>Bacteria</taxon>
        <taxon>Pseudomonadati</taxon>
        <taxon>Thermodesulfobacteriota</taxon>
        <taxon>Desulfobulbia</taxon>
        <taxon>Desulfobulbales</taxon>
        <taxon>Desulfocapsaceae</taxon>
        <taxon>Desulfofustis</taxon>
    </lineage>
</organism>
<dbReference type="Gene3D" id="1.10.287.950">
    <property type="entry name" value="Methyl-accepting chemotaxis protein"/>
    <property type="match status" value="1"/>
</dbReference>
<dbReference type="InterPro" id="IPR000727">
    <property type="entry name" value="T_SNARE_dom"/>
</dbReference>
<proteinExistence type="inferred from homology"/>
<comment type="similarity">
    <text evidence="4">Belongs to the methyl-accepting chemotaxis (MCP) protein family.</text>
</comment>
<evidence type="ECO:0000256" key="4">
    <source>
        <dbReference type="ARBA" id="ARBA00029447"/>
    </source>
</evidence>